<comment type="caution">
    <text evidence="2">The sequence shown here is derived from an EMBL/GenBank/DDBJ whole genome shotgun (WGS) entry which is preliminary data.</text>
</comment>
<organism evidence="2 3">
    <name type="scientific">Paramecium primaurelia</name>
    <dbReference type="NCBI Taxonomy" id="5886"/>
    <lineage>
        <taxon>Eukaryota</taxon>
        <taxon>Sar</taxon>
        <taxon>Alveolata</taxon>
        <taxon>Ciliophora</taxon>
        <taxon>Intramacronucleata</taxon>
        <taxon>Oligohymenophorea</taxon>
        <taxon>Peniculida</taxon>
        <taxon>Parameciidae</taxon>
        <taxon>Paramecium</taxon>
    </lineage>
</organism>
<proteinExistence type="predicted"/>
<protein>
    <submittedName>
        <fullName evidence="2">Uncharacterized protein</fullName>
    </submittedName>
</protein>
<keyword evidence="3" id="KW-1185">Reference proteome</keyword>
<name>A0A8S1MAM7_PARPR</name>
<evidence type="ECO:0000256" key="1">
    <source>
        <dbReference type="SAM" id="MobiDB-lite"/>
    </source>
</evidence>
<feature type="compositionally biased region" description="Basic residues" evidence="1">
    <location>
        <begin position="1"/>
        <end position="11"/>
    </location>
</feature>
<feature type="compositionally biased region" description="Basic and acidic residues" evidence="1">
    <location>
        <begin position="28"/>
        <end position="40"/>
    </location>
</feature>
<dbReference type="Proteomes" id="UP000688137">
    <property type="component" value="Unassembled WGS sequence"/>
</dbReference>
<evidence type="ECO:0000313" key="2">
    <source>
        <dbReference type="EMBL" id="CAD8077370.1"/>
    </source>
</evidence>
<reference evidence="2" key="1">
    <citation type="submission" date="2021-01" db="EMBL/GenBank/DDBJ databases">
        <authorList>
            <consortium name="Genoscope - CEA"/>
            <person name="William W."/>
        </authorList>
    </citation>
    <scope>NUCLEOTIDE SEQUENCE</scope>
</reference>
<accession>A0A8S1MAM7</accession>
<feature type="region of interest" description="Disordered" evidence="1">
    <location>
        <begin position="1"/>
        <end position="43"/>
    </location>
</feature>
<gene>
    <name evidence="2" type="ORF">PPRIM_AZ9-3.1.T0580079</name>
</gene>
<dbReference type="AlphaFoldDB" id="A0A8S1MAM7"/>
<sequence length="320" mass="38257">MKIKKENKKKSSSYSERTHQNMKNKKQQAKEKVKNTDLGKPRNLKNITFEKPNIWATKEGAIRILTFLMNQGRHFLLHPAGAKKSIINEENEQNIKEKQDFLNQINKLKPLYDLLENIHQTFLGFPQKQKKKERLIVFFFRNNCDIEPHYDKVNPLENFHFQQNLEEIKFQLDNVFYRELYDILKQLEGNEHNIQDQIKLITQDLVNQTNNLDEISLANTIVKNLFIQLLIEQENHNLQLLEMIVEKQNKKLLLQIFKEFINQNSFRITKFITELVQLIQGDDLNNSIECTFQQNNYDENCIIQQKWQYLENENSVYLSD</sequence>
<dbReference type="OMA" id="NIWATKE"/>
<evidence type="ECO:0000313" key="3">
    <source>
        <dbReference type="Proteomes" id="UP000688137"/>
    </source>
</evidence>
<dbReference type="EMBL" id="CAJJDM010000059">
    <property type="protein sequence ID" value="CAD8077370.1"/>
    <property type="molecule type" value="Genomic_DNA"/>
</dbReference>